<sequence>MSYKNILVTGGAGFVGSNIAIKFKEHFPNIIVTAFDNLSRVGSELTLPRLLEHGVTFRHGDVRKREDLTGTFDCIIECSAEPSVMAGVTTSPQYLIQTNLVGAMNCFELAREQHADVVFLSTSRVYPVSPLNDLRFHETETRFELDQMKNGISTDFPLNGLRSLYGATKLAAELLIMEYAANYHLHAVIDRFGVIAGPWQMGKVDQGILALWVAHHVFKKPLSYIGFGGVGKQVRDILHIDDVFELLMLQLNDIKKNSNKVFNAGGGRDNSISLAELTKLCEIVTKNKITIHSEPETREGDVRIYITDNTEIMKQTGWKPKKSIDQIVTDTYKWIVANKNSLQNVFT</sequence>
<dbReference type="Proteomes" id="UP000178759">
    <property type="component" value="Unassembled WGS sequence"/>
</dbReference>
<dbReference type="STRING" id="1798392.A3A79_05050"/>
<evidence type="ECO:0000259" key="2">
    <source>
        <dbReference type="Pfam" id="PF01370"/>
    </source>
</evidence>
<name>A0A1F6AJ79_9BACT</name>
<dbReference type="InterPro" id="IPR001509">
    <property type="entry name" value="Epimerase_deHydtase"/>
</dbReference>
<comment type="similarity">
    <text evidence="1">Belongs to the NAD(P)-dependent epimerase/dehydratase family.</text>
</comment>
<protein>
    <submittedName>
        <fullName evidence="3">3-beta hydroxysteroid dehydrogenase</fullName>
    </submittedName>
</protein>
<organism evidence="3 4">
    <name type="scientific">Candidatus Gottesmanbacteria bacterium RIFCSPLOWO2_01_FULL_43_11b</name>
    <dbReference type="NCBI Taxonomy" id="1798392"/>
    <lineage>
        <taxon>Bacteria</taxon>
        <taxon>Candidatus Gottesmaniibacteriota</taxon>
    </lineage>
</organism>
<accession>A0A1F6AJ79</accession>
<dbReference type="Pfam" id="PF01370">
    <property type="entry name" value="Epimerase"/>
    <property type="match status" value="1"/>
</dbReference>
<evidence type="ECO:0000313" key="3">
    <source>
        <dbReference type="EMBL" id="OGG24522.1"/>
    </source>
</evidence>
<evidence type="ECO:0000313" key="4">
    <source>
        <dbReference type="Proteomes" id="UP000178759"/>
    </source>
</evidence>
<reference evidence="3 4" key="1">
    <citation type="journal article" date="2016" name="Nat. Commun.">
        <title>Thousands of microbial genomes shed light on interconnected biogeochemical processes in an aquifer system.</title>
        <authorList>
            <person name="Anantharaman K."/>
            <person name="Brown C.T."/>
            <person name="Hug L.A."/>
            <person name="Sharon I."/>
            <person name="Castelle C.J."/>
            <person name="Probst A.J."/>
            <person name="Thomas B.C."/>
            <person name="Singh A."/>
            <person name="Wilkins M.J."/>
            <person name="Karaoz U."/>
            <person name="Brodie E.L."/>
            <person name="Williams K.H."/>
            <person name="Hubbard S.S."/>
            <person name="Banfield J.F."/>
        </authorList>
    </citation>
    <scope>NUCLEOTIDE SEQUENCE [LARGE SCALE GENOMIC DNA]</scope>
</reference>
<dbReference type="AlphaFoldDB" id="A0A1F6AJ79"/>
<comment type="caution">
    <text evidence="3">The sequence shown here is derived from an EMBL/GenBank/DDBJ whole genome shotgun (WGS) entry which is preliminary data.</text>
</comment>
<dbReference type="PANTHER" id="PTHR43000">
    <property type="entry name" value="DTDP-D-GLUCOSE 4,6-DEHYDRATASE-RELATED"/>
    <property type="match status" value="1"/>
</dbReference>
<dbReference type="EMBL" id="MFJV01000001">
    <property type="protein sequence ID" value="OGG24522.1"/>
    <property type="molecule type" value="Genomic_DNA"/>
</dbReference>
<dbReference type="SUPFAM" id="SSF51735">
    <property type="entry name" value="NAD(P)-binding Rossmann-fold domains"/>
    <property type="match status" value="1"/>
</dbReference>
<gene>
    <name evidence="3" type="ORF">A3A79_05050</name>
</gene>
<evidence type="ECO:0000256" key="1">
    <source>
        <dbReference type="ARBA" id="ARBA00007637"/>
    </source>
</evidence>
<feature type="domain" description="NAD-dependent epimerase/dehydratase" evidence="2">
    <location>
        <begin position="6"/>
        <end position="265"/>
    </location>
</feature>
<proteinExistence type="inferred from homology"/>
<dbReference type="Gene3D" id="3.40.50.720">
    <property type="entry name" value="NAD(P)-binding Rossmann-like Domain"/>
    <property type="match status" value="1"/>
</dbReference>
<dbReference type="InterPro" id="IPR036291">
    <property type="entry name" value="NAD(P)-bd_dom_sf"/>
</dbReference>